<dbReference type="AlphaFoldDB" id="A0A4R4WPZ7"/>
<gene>
    <name evidence="1" type="ORF">E1218_25700</name>
</gene>
<evidence type="ECO:0008006" key="3">
    <source>
        <dbReference type="Google" id="ProtNLM"/>
    </source>
</evidence>
<evidence type="ECO:0000313" key="2">
    <source>
        <dbReference type="Proteomes" id="UP000295172"/>
    </source>
</evidence>
<sequence>MFSRILAAGLAVAGLLGTAGCKAQADARQPEGGGFELFLRHELTRVEQAGHALFHRCITQAGYSPGSSTPPRDLFGWLAEKPVKPRTVDEARRNGFGTAIPAQPAQLRRTGQAYYAAVERCETAARAKLGDPAEVAQVRDRYTEIGNRLGHELGVRVKAVLQEESDGLVSCLGAKGYPLPTGVRYDAGKNVTQFGIRLGANTAPVVSPARTLTGGAEVLPAIPARPYRPSPQESAFAIAFAECGTSTGLFDRLDARLPSLQQQTITPYRAELTELNLRLKTMAAQAAGIAADG</sequence>
<dbReference type="PROSITE" id="PS51257">
    <property type="entry name" value="PROKAR_LIPOPROTEIN"/>
    <property type="match status" value="1"/>
</dbReference>
<dbReference type="Proteomes" id="UP000295172">
    <property type="component" value="Unassembled WGS sequence"/>
</dbReference>
<keyword evidence="2" id="KW-1185">Reference proteome</keyword>
<name>A0A4R4WPZ7_9ACTN</name>
<organism evidence="1 2">
    <name type="scientific">Kribbella turkmenica</name>
    <dbReference type="NCBI Taxonomy" id="2530375"/>
    <lineage>
        <taxon>Bacteria</taxon>
        <taxon>Bacillati</taxon>
        <taxon>Actinomycetota</taxon>
        <taxon>Actinomycetes</taxon>
        <taxon>Propionibacteriales</taxon>
        <taxon>Kribbellaceae</taxon>
        <taxon>Kribbella</taxon>
    </lineage>
</organism>
<reference evidence="1 2" key="1">
    <citation type="submission" date="2019-02" db="EMBL/GenBank/DDBJ databases">
        <title>Draft genome sequences of novel Actinobacteria.</title>
        <authorList>
            <person name="Sahin N."/>
            <person name="Ay H."/>
            <person name="Saygin H."/>
        </authorList>
    </citation>
    <scope>NUCLEOTIDE SEQUENCE [LARGE SCALE GENOMIC DNA]</scope>
    <source>
        <strain evidence="1 2">16K104</strain>
    </source>
</reference>
<dbReference type="EMBL" id="SMKR01000130">
    <property type="protein sequence ID" value="TDD18585.1"/>
    <property type="molecule type" value="Genomic_DNA"/>
</dbReference>
<proteinExistence type="predicted"/>
<dbReference type="RefSeq" id="WP_132324498.1">
    <property type="nucleotide sequence ID" value="NZ_SMKR01000130.1"/>
</dbReference>
<evidence type="ECO:0000313" key="1">
    <source>
        <dbReference type="EMBL" id="TDD18585.1"/>
    </source>
</evidence>
<accession>A0A4R4WPZ7</accession>
<comment type="caution">
    <text evidence="1">The sequence shown here is derived from an EMBL/GenBank/DDBJ whole genome shotgun (WGS) entry which is preliminary data.</text>
</comment>
<dbReference type="OrthoDB" id="3822959at2"/>
<protein>
    <recommendedName>
        <fullName evidence="3">Lipoprotein</fullName>
    </recommendedName>
</protein>